<dbReference type="Pfam" id="PF00563">
    <property type="entry name" value="EAL"/>
    <property type="match status" value="1"/>
</dbReference>
<dbReference type="SMART" id="SM00052">
    <property type="entry name" value="EAL"/>
    <property type="match status" value="1"/>
</dbReference>
<dbReference type="RefSeq" id="WP_205005595.1">
    <property type="nucleotide sequence ID" value="NZ_CBCRXA010000016.1"/>
</dbReference>
<sequence length="242" mass="27568">MAFSHLIEQKAFYHDFQPIFDLTDEQTVGYEALFRSGAYANPESAYHHAIESNLLYELDISSIDAAVHSFLNAQADVRNKKLFVNAYPSTILHPEFTERMIEILNRFPAGRQSLVLEIIESEEIKNFKRLGEVVRTLKQKGLLIAVDDFGKGGDNINRTIEVDADYIKLDRYFSIDLLLSEKKQAYVSFIVQYCAQFNIKAILEGLEKEEDIKRAKGLGIHYAQGNLLGKPQQVDDICECDP</sequence>
<evidence type="ECO:0000313" key="2">
    <source>
        <dbReference type="EMBL" id="MBM7657255.1"/>
    </source>
</evidence>
<dbReference type="SUPFAM" id="SSF141868">
    <property type="entry name" value="EAL domain-like"/>
    <property type="match status" value="1"/>
</dbReference>
<evidence type="ECO:0000259" key="1">
    <source>
        <dbReference type="PROSITE" id="PS50883"/>
    </source>
</evidence>
<name>A0ABS2Q769_9BACL</name>
<dbReference type="InterPro" id="IPR035919">
    <property type="entry name" value="EAL_sf"/>
</dbReference>
<dbReference type="PANTHER" id="PTHR33121">
    <property type="entry name" value="CYCLIC DI-GMP PHOSPHODIESTERASE PDEF"/>
    <property type="match status" value="1"/>
</dbReference>
<gene>
    <name evidence="2" type="ORF">JOC27_000696</name>
</gene>
<organism evidence="2 3">
    <name type="scientific">Sporolactobacillus spathodeae</name>
    <dbReference type="NCBI Taxonomy" id="1465502"/>
    <lineage>
        <taxon>Bacteria</taxon>
        <taxon>Bacillati</taxon>
        <taxon>Bacillota</taxon>
        <taxon>Bacilli</taxon>
        <taxon>Bacillales</taxon>
        <taxon>Sporolactobacillaceae</taxon>
        <taxon>Sporolactobacillus</taxon>
    </lineage>
</organism>
<evidence type="ECO:0000313" key="3">
    <source>
        <dbReference type="Proteomes" id="UP000823201"/>
    </source>
</evidence>
<feature type="domain" description="EAL" evidence="1">
    <location>
        <begin position="1"/>
        <end position="242"/>
    </location>
</feature>
<accession>A0ABS2Q769</accession>
<dbReference type="PROSITE" id="PS50883">
    <property type="entry name" value="EAL"/>
    <property type="match status" value="1"/>
</dbReference>
<dbReference type="CDD" id="cd01948">
    <property type="entry name" value="EAL"/>
    <property type="match status" value="1"/>
</dbReference>
<dbReference type="InterPro" id="IPR001633">
    <property type="entry name" value="EAL_dom"/>
</dbReference>
<dbReference type="PANTHER" id="PTHR33121:SF76">
    <property type="entry name" value="SIGNALING PROTEIN"/>
    <property type="match status" value="1"/>
</dbReference>
<dbReference type="InterPro" id="IPR050706">
    <property type="entry name" value="Cyclic-di-GMP_PDE-like"/>
</dbReference>
<comment type="caution">
    <text evidence="2">The sequence shown here is derived from an EMBL/GenBank/DDBJ whole genome shotgun (WGS) entry which is preliminary data.</text>
</comment>
<dbReference type="Proteomes" id="UP000823201">
    <property type="component" value="Unassembled WGS sequence"/>
</dbReference>
<proteinExistence type="predicted"/>
<dbReference type="EMBL" id="JAFBEV010000004">
    <property type="protein sequence ID" value="MBM7657255.1"/>
    <property type="molecule type" value="Genomic_DNA"/>
</dbReference>
<protein>
    <submittedName>
        <fullName evidence="2">EAL domain-containing protein (Putative c-di-GMP-specific phosphodiesterase class I)</fullName>
    </submittedName>
</protein>
<reference evidence="2 3" key="1">
    <citation type="submission" date="2021-01" db="EMBL/GenBank/DDBJ databases">
        <title>Genomic Encyclopedia of Type Strains, Phase IV (KMG-IV): sequencing the most valuable type-strain genomes for metagenomic binning, comparative biology and taxonomic classification.</title>
        <authorList>
            <person name="Goeker M."/>
        </authorList>
    </citation>
    <scope>NUCLEOTIDE SEQUENCE [LARGE SCALE GENOMIC DNA]</scope>
    <source>
        <strain evidence="2 3">DSM 100968</strain>
    </source>
</reference>
<dbReference type="Gene3D" id="3.20.20.450">
    <property type="entry name" value="EAL domain"/>
    <property type="match status" value="1"/>
</dbReference>
<keyword evidence="3" id="KW-1185">Reference proteome</keyword>